<feature type="transmembrane region" description="Helical" evidence="1">
    <location>
        <begin position="33"/>
        <end position="54"/>
    </location>
</feature>
<name>A0A8J2KD63_9HEXA</name>
<sequence>MIHKQTVLQFTVFPSVQTTTRASGEKKFRLRSFSISTSLFMGKGGLFIFSGVFVERGPAP</sequence>
<comment type="caution">
    <text evidence="2">The sequence shown here is derived from an EMBL/GenBank/DDBJ whole genome shotgun (WGS) entry which is preliminary data.</text>
</comment>
<dbReference type="EMBL" id="CAJVCH010102731">
    <property type="protein sequence ID" value="CAG7723804.1"/>
    <property type="molecule type" value="Genomic_DNA"/>
</dbReference>
<organism evidence="2 3">
    <name type="scientific">Allacma fusca</name>
    <dbReference type="NCBI Taxonomy" id="39272"/>
    <lineage>
        <taxon>Eukaryota</taxon>
        <taxon>Metazoa</taxon>
        <taxon>Ecdysozoa</taxon>
        <taxon>Arthropoda</taxon>
        <taxon>Hexapoda</taxon>
        <taxon>Collembola</taxon>
        <taxon>Symphypleona</taxon>
        <taxon>Sminthuridae</taxon>
        <taxon>Allacma</taxon>
    </lineage>
</organism>
<feature type="non-terminal residue" evidence="2">
    <location>
        <position position="1"/>
    </location>
</feature>
<keyword evidence="1" id="KW-0812">Transmembrane</keyword>
<keyword evidence="1" id="KW-1133">Transmembrane helix</keyword>
<proteinExistence type="predicted"/>
<dbReference type="Proteomes" id="UP000708208">
    <property type="component" value="Unassembled WGS sequence"/>
</dbReference>
<evidence type="ECO:0000313" key="3">
    <source>
        <dbReference type="Proteomes" id="UP000708208"/>
    </source>
</evidence>
<evidence type="ECO:0000313" key="2">
    <source>
        <dbReference type="EMBL" id="CAG7723804.1"/>
    </source>
</evidence>
<evidence type="ECO:0000256" key="1">
    <source>
        <dbReference type="SAM" id="Phobius"/>
    </source>
</evidence>
<gene>
    <name evidence="2" type="ORF">AFUS01_LOCUS12866</name>
</gene>
<protein>
    <submittedName>
        <fullName evidence="2">Uncharacterized protein</fullName>
    </submittedName>
</protein>
<keyword evidence="1" id="KW-0472">Membrane</keyword>
<dbReference type="AlphaFoldDB" id="A0A8J2KD63"/>
<keyword evidence="3" id="KW-1185">Reference proteome</keyword>
<reference evidence="2" key="1">
    <citation type="submission" date="2021-06" db="EMBL/GenBank/DDBJ databases">
        <authorList>
            <person name="Hodson N. C."/>
            <person name="Mongue J. A."/>
            <person name="Jaron S. K."/>
        </authorList>
    </citation>
    <scope>NUCLEOTIDE SEQUENCE</scope>
</reference>
<accession>A0A8J2KD63</accession>